<feature type="transmembrane region" description="Helical" evidence="1">
    <location>
        <begin position="387"/>
        <end position="411"/>
    </location>
</feature>
<keyword evidence="1" id="KW-0812">Transmembrane</keyword>
<keyword evidence="1" id="KW-0472">Membrane</keyword>
<dbReference type="PANTHER" id="PTHR31170:SF17">
    <property type="match status" value="1"/>
</dbReference>
<evidence type="ECO:0000313" key="2">
    <source>
        <dbReference type="EMBL" id="KAJ9164389.1"/>
    </source>
</evidence>
<evidence type="ECO:0000313" key="3">
    <source>
        <dbReference type="Proteomes" id="UP001174677"/>
    </source>
</evidence>
<name>A0ABQ9LDP9_HEVBR</name>
<evidence type="ECO:0000256" key="1">
    <source>
        <dbReference type="SAM" id="Phobius"/>
    </source>
</evidence>
<comment type="caution">
    <text evidence="2">The sequence shown here is derived from an EMBL/GenBank/DDBJ whole genome shotgun (WGS) entry which is preliminary data.</text>
</comment>
<protein>
    <submittedName>
        <fullName evidence="2">Uncharacterized protein</fullName>
    </submittedName>
</protein>
<sequence>MSDQVSLDIEKLERCMRSEMKSLHRLSDQCCIYRVPVQLRELNEKAYTPRVVSIGPLHYGKEEFRAMEEHKKRYLFDFLNRSGVSLLEFIKATETCETELRNCYAENIQFPREDFVKMMLTDAAFLIEYFLKRYFGGWPKADRIFRKQRLTNNIRYDILLLENQVPFFFLEKLLNLSKVGISIVELIQCFFTREVIRLSLKLKNLSEKSFQALHLVDFLRICLQPSNPTPNKKYRNLSTPTITHLHQAGVKFESSSSHCLLDIKFEKGILYIPEWKITDHTETLLRNILAFEQCHSSDNYTSDYVIIMDFLINDEEDVELLIQNGIIENWLQDNQAVATFVNSLGNQTLVGEYFYFSDLVKDLNAYCKIPRNKWKATLKQKYFNNPWTIISVIAASFLLMLTVIQTVCSILQVG</sequence>
<dbReference type="InterPro" id="IPR004158">
    <property type="entry name" value="DUF247_pln"/>
</dbReference>
<keyword evidence="3" id="KW-1185">Reference proteome</keyword>
<dbReference type="Pfam" id="PF03140">
    <property type="entry name" value="DUF247"/>
    <property type="match status" value="1"/>
</dbReference>
<gene>
    <name evidence="2" type="ORF">P3X46_023969</name>
</gene>
<dbReference type="EMBL" id="JARPOI010000013">
    <property type="protein sequence ID" value="KAJ9164389.1"/>
    <property type="molecule type" value="Genomic_DNA"/>
</dbReference>
<keyword evidence="1" id="KW-1133">Transmembrane helix</keyword>
<proteinExistence type="predicted"/>
<accession>A0ABQ9LDP9</accession>
<dbReference type="PANTHER" id="PTHR31170">
    <property type="entry name" value="BNAC04G53230D PROTEIN"/>
    <property type="match status" value="1"/>
</dbReference>
<organism evidence="2 3">
    <name type="scientific">Hevea brasiliensis</name>
    <name type="common">Para rubber tree</name>
    <name type="synonym">Siphonia brasiliensis</name>
    <dbReference type="NCBI Taxonomy" id="3981"/>
    <lineage>
        <taxon>Eukaryota</taxon>
        <taxon>Viridiplantae</taxon>
        <taxon>Streptophyta</taxon>
        <taxon>Embryophyta</taxon>
        <taxon>Tracheophyta</taxon>
        <taxon>Spermatophyta</taxon>
        <taxon>Magnoliopsida</taxon>
        <taxon>eudicotyledons</taxon>
        <taxon>Gunneridae</taxon>
        <taxon>Pentapetalae</taxon>
        <taxon>rosids</taxon>
        <taxon>fabids</taxon>
        <taxon>Malpighiales</taxon>
        <taxon>Euphorbiaceae</taxon>
        <taxon>Crotonoideae</taxon>
        <taxon>Micrandreae</taxon>
        <taxon>Hevea</taxon>
    </lineage>
</organism>
<reference evidence="2" key="1">
    <citation type="journal article" date="2023" name="Plant Biotechnol. J.">
        <title>Chromosome-level wild Hevea brasiliensis genome provides new tools for genomic-assisted breeding and valuable loci to elevate rubber yield.</title>
        <authorList>
            <person name="Cheng H."/>
            <person name="Song X."/>
            <person name="Hu Y."/>
            <person name="Wu T."/>
            <person name="Yang Q."/>
            <person name="An Z."/>
            <person name="Feng S."/>
            <person name="Deng Z."/>
            <person name="Wu W."/>
            <person name="Zeng X."/>
            <person name="Tu M."/>
            <person name="Wang X."/>
            <person name="Huang H."/>
        </authorList>
    </citation>
    <scope>NUCLEOTIDE SEQUENCE</scope>
    <source>
        <strain evidence="2">MT/VB/25A 57/8</strain>
    </source>
</reference>
<dbReference type="Proteomes" id="UP001174677">
    <property type="component" value="Chromosome 13"/>
</dbReference>